<dbReference type="Proteomes" id="UP001150941">
    <property type="component" value="Unassembled WGS sequence"/>
</dbReference>
<dbReference type="Gene3D" id="1.10.630.10">
    <property type="entry name" value="Cytochrome P450"/>
    <property type="match status" value="1"/>
</dbReference>
<dbReference type="GO" id="GO:0020037">
    <property type="term" value="F:heme binding"/>
    <property type="evidence" value="ECO:0007669"/>
    <property type="project" value="InterPro"/>
</dbReference>
<dbReference type="GeneID" id="83204072"/>
<dbReference type="InterPro" id="IPR001128">
    <property type="entry name" value="Cyt_P450"/>
</dbReference>
<dbReference type="EMBL" id="JAPQKS010000005">
    <property type="protein sequence ID" value="KAJ5226248.1"/>
    <property type="molecule type" value="Genomic_DNA"/>
</dbReference>
<dbReference type="GO" id="GO:0043386">
    <property type="term" value="P:mycotoxin biosynthetic process"/>
    <property type="evidence" value="ECO:0007669"/>
    <property type="project" value="UniProtKB-ARBA"/>
</dbReference>
<dbReference type="AlphaFoldDB" id="A0A9W9TKP8"/>
<evidence type="ECO:0000313" key="2">
    <source>
        <dbReference type="Proteomes" id="UP001150941"/>
    </source>
</evidence>
<reference evidence="1" key="2">
    <citation type="journal article" date="2023" name="IMA Fungus">
        <title>Comparative genomic study of the Penicillium genus elucidates a diverse pangenome and 15 lateral gene transfer events.</title>
        <authorList>
            <person name="Petersen C."/>
            <person name="Sorensen T."/>
            <person name="Nielsen M.R."/>
            <person name="Sondergaard T.E."/>
            <person name="Sorensen J.L."/>
            <person name="Fitzpatrick D.A."/>
            <person name="Frisvad J.C."/>
            <person name="Nielsen K.L."/>
        </authorList>
    </citation>
    <scope>NUCLEOTIDE SEQUENCE</scope>
    <source>
        <strain evidence="1">IBT 19713</strain>
    </source>
</reference>
<dbReference type="OrthoDB" id="3945418at2759"/>
<dbReference type="Pfam" id="PF00067">
    <property type="entry name" value="p450"/>
    <property type="match status" value="1"/>
</dbReference>
<name>A0A9W9TKP8_9EURO</name>
<dbReference type="GO" id="GO:0004497">
    <property type="term" value="F:monooxygenase activity"/>
    <property type="evidence" value="ECO:0007669"/>
    <property type="project" value="InterPro"/>
</dbReference>
<dbReference type="RefSeq" id="XP_058329659.1">
    <property type="nucleotide sequence ID" value="XM_058476769.1"/>
</dbReference>
<keyword evidence="2" id="KW-1185">Reference proteome</keyword>
<dbReference type="InterPro" id="IPR036396">
    <property type="entry name" value="Cyt_P450_sf"/>
</dbReference>
<dbReference type="GO" id="GO:0005506">
    <property type="term" value="F:iron ion binding"/>
    <property type="evidence" value="ECO:0007669"/>
    <property type="project" value="InterPro"/>
</dbReference>
<reference evidence="1" key="1">
    <citation type="submission" date="2022-11" db="EMBL/GenBank/DDBJ databases">
        <authorList>
            <person name="Petersen C."/>
        </authorList>
    </citation>
    <scope>NUCLEOTIDE SEQUENCE</scope>
    <source>
        <strain evidence="1">IBT 19713</strain>
    </source>
</reference>
<sequence>MAFTKGSRKCLGIELASAELCLVIAALVRTFDMTLYETDARDVSFEHDYQVAMPKMGSKGVRATVRLSGSIVVALVLLSKSNGSYTDEQDHGGLSESITSAICCLSI</sequence>
<accession>A0A9W9TKP8</accession>
<organism evidence="1 2">
    <name type="scientific">Penicillium chermesinum</name>
    <dbReference type="NCBI Taxonomy" id="63820"/>
    <lineage>
        <taxon>Eukaryota</taxon>
        <taxon>Fungi</taxon>
        <taxon>Dikarya</taxon>
        <taxon>Ascomycota</taxon>
        <taxon>Pezizomycotina</taxon>
        <taxon>Eurotiomycetes</taxon>
        <taxon>Eurotiomycetidae</taxon>
        <taxon>Eurotiales</taxon>
        <taxon>Aspergillaceae</taxon>
        <taxon>Penicillium</taxon>
    </lineage>
</organism>
<dbReference type="SUPFAM" id="SSF48264">
    <property type="entry name" value="Cytochrome P450"/>
    <property type="match status" value="1"/>
</dbReference>
<proteinExistence type="predicted"/>
<dbReference type="GO" id="GO:0016705">
    <property type="term" value="F:oxidoreductase activity, acting on paired donors, with incorporation or reduction of molecular oxygen"/>
    <property type="evidence" value="ECO:0007669"/>
    <property type="project" value="InterPro"/>
</dbReference>
<protein>
    <submittedName>
        <fullName evidence="1">Cytochrome P450</fullName>
    </submittedName>
</protein>
<gene>
    <name evidence="1" type="ORF">N7468_007473</name>
</gene>
<evidence type="ECO:0000313" key="1">
    <source>
        <dbReference type="EMBL" id="KAJ5226248.1"/>
    </source>
</evidence>
<comment type="caution">
    <text evidence="1">The sequence shown here is derived from an EMBL/GenBank/DDBJ whole genome shotgun (WGS) entry which is preliminary data.</text>
</comment>